<dbReference type="AlphaFoldDB" id="A0A087THE6"/>
<dbReference type="PROSITE" id="PS51450">
    <property type="entry name" value="LRR"/>
    <property type="match status" value="1"/>
</dbReference>
<reference evidence="3 4" key="1">
    <citation type="submission" date="2013-11" db="EMBL/GenBank/DDBJ databases">
        <title>Genome sequencing of Stegodyphus mimosarum.</title>
        <authorList>
            <person name="Bechsgaard J."/>
        </authorList>
    </citation>
    <scope>NUCLEOTIDE SEQUENCE [LARGE SCALE GENOMIC DNA]</scope>
</reference>
<dbReference type="Gene3D" id="3.80.10.10">
    <property type="entry name" value="Ribonuclease Inhibitor"/>
    <property type="match status" value="1"/>
</dbReference>
<dbReference type="Proteomes" id="UP000054359">
    <property type="component" value="Unassembled WGS sequence"/>
</dbReference>
<dbReference type="SUPFAM" id="SSF52058">
    <property type="entry name" value="L domain-like"/>
    <property type="match status" value="1"/>
</dbReference>
<accession>A0A087THE6</accession>
<dbReference type="OrthoDB" id="72369at2759"/>
<keyword evidence="1" id="KW-0433">Leucine-rich repeat</keyword>
<protein>
    <submittedName>
        <fullName evidence="3">Leucine-rich repeat-containing G-protein coupled receptor 5</fullName>
    </submittedName>
</protein>
<dbReference type="InterPro" id="IPR003591">
    <property type="entry name" value="Leu-rich_rpt_typical-subtyp"/>
</dbReference>
<dbReference type="EMBL" id="KK115245">
    <property type="protein sequence ID" value="KFM64535.1"/>
    <property type="molecule type" value="Genomic_DNA"/>
</dbReference>
<dbReference type="InterPro" id="IPR001611">
    <property type="entry name" value="Leu-rich_rpt"/>
</dbReference>
<dbReference type="STRING" id="407821.A0A087THE6"/>
<feature type="non-terminal residue" evidence="3">
    <location>
        <position position="69"/>
    </location>
</feature>
<organism evidence="3 4">
    <name type="scientific">Stegodyphus mimosarum</name>
    <name type="common">African social velvet spider</name>
    <dbReference type="NCBI Taxonomy" id="407821"/>
    <lineage>
        <taxon>Eukaryota</taxon>
        <taxon>Metazoa</taxon>
        <taxon>Ecdysozoa</taxon>
        <taxon>Arthropoda</taxon>
        <taxon>Chelicerata</taxon>
        <taxon>Arachnida</taxon>
        <taxon>Araneae</taxon>
        <taxon>Araneomorphae</taxon>
        <taxon>Entelegynae</taxon>
        <taxon>Eresoidea</taxon>
        <taxon>Eresidae</taxon>
        <taxon>Stegodyphus</taxon>
    </lineage>
</organism>
<proteinExistence type="predicted"/>
<evidence type="ECO:0000256" key="1">
    <source>
        <dbReference type="ARBA" id="ARBA00022614"/>
    </source>
</evidence>
<keyword evidence="2" id="KW-0677">Repeat</keyword>
<gene>
    <name evidence="3" type="ORF">X975_10112</name>
</gene>
<evidence type="ECO:0000313" key="4">
    <source>
        <dbReference type="Proteomes" id="UP000054359"/>
    </source>
</evidence>
<name>A0A087THE6_STEMI</name>
<dbReference type="OMA" id="DKMEIHG"/>
<sequence length="69" mass="7738">MKVLEINGNQLLELPLALSSLPNLKELSFSNNKIRFLSKSSFSSNRHLTTLELSGNPIEFVDKSTFSKL</sequence>
<keyword evidence="4" id="KW-1185">Reference proteome</keyword>
<dbReference type="InterPro" id="IPR032675">
    <property type="entry name" value="LRR_dom_sf"/>
</dbReference>
<evidence type="ECO:0000313" key="3">
    <source>
        <dbReference type="EMBL" id="KFM64535.1"/>
    </source>
</evidence>
<keyword evidence="3" id="KW-0675">Receptor</keyword>
<evidence type="ECO:0000256" key="2">
    <source>
        <dbReference type="ARBA" id="ARBA00022737"/>
    </source>
</evidence>
<dbReference type="Pfam" id="PF13855">
    <property type="entry name" value="LRR_8"/>
    <property type="match status" value="1"/>
</dbReference>
<dbReference type="SMART" id="SM00369">
    <property type="entry name" value="LRR_TYP"/>
    <property type="match status" value="2"/>
</dbReference>